<evidence type="ECO:0000256" key="5">
    <source>
        <dbReference type="ARBA" id="ARBA00022468"/>
    </source>
</evidence>
<gene>
    <name evidence="14" type="ORF">CUNI_LOCUS17622</name>
</gene>
<feature type="domain" description="Rab-GAP TBC" evidence="13">
    <location>
        <begin position="49"/>
        <end position="233"/>
    </location>
</feature>
<evidence type="ECO:0000256" key="12">
    <source>
        <dbReference type="SAM" id="Phobius"/>
    </source>
</evidence>
<accession>A0A8S3ZRA2</accession>
<dbReference type="PANTHER" id="PTHR13530">
    <property type="entry name" value="TBC1 DOMAIN FAMILY MEMBER 7"/>
    <property type="match status" value="1"/>
</dbReference>
<evidence type="ECO:0000256" key="11">
    <source>
        <dbReference type="SAM" id="MobiDB-lite"/>
    </source>
</evidence>
<evidence type="ECO:0000313" key="15">
    <source>
        <dbReference type="Proteomes" id="UP000678393"/>
    </source>
</evidence>
<evidence type="ECO:0000256" key="7">
    <source>
        <dbReference type="ARBA" id="ARBA00023136"/>
    </source>
</evidence>
<sequence>MAEHERNFRTHFYEKVGFRTVEEKKSIEILLKEQPIKKDKLIQFSLRFGIPAMYRTYVWKIILGILPVYLSSQDFVWSHRVEQVRELQRAVVLLSPESVDCLQEHTILRMKLIQEGRLPMQNKFVDQDPDNQYFLSIVQAVCSLVSSEVDLFWISTRFYRYISQSLYANLHLFPEHTMQCLRSEEQGQKLYTHLAQHHVISDLPLMDWFHTCFANILADTSLERIWDRILGGSSYILVYVAVAIFLILRRPLLAMQSAEDMISYLKQIPEDCGDRIVNEAIDLMHRYSGQIPKPESPGSESGRNSTKSVTDSRRNSGSLKPSRRGSFDNAVSGEKLARNLNDGKSVTIEIARKSPGSSDKPGS</sequence>
<evidence type="ECO:0000313" key="14">
    <source>
        <dbReference type="EMBL" id="CAG5132064.1"/>
    </source>
</evidence>
<dbReference type="PANTHER" id="PTHR13530:SF3">
    <property type="entry name" value="TBC1 DOMAIN FAMILY MEMBER 7"/>
    <property type="match status" value="1"/>
</dbReference>
<dbReference type="Gene3D" id="1.10.472.80">
    <property type="entry name" value="Ypt/Rab-GAP domain of gyp1p, domain 3"/>
    <property type="match status" value="1"/>
</dbReference>
<dbReference type="Proteomes" id="UP000678393">
    <property type="component" value="Unassembled WGS sequence"/>
</dbReference>
<protein>
    <recommendedName>
        <fullName evidence="4">TBC1 domain family member 7</fullName>
    </recommendedName>
</protein>
<keyword evidence="9" id="KW-0968">Cytoplasmic vesicle</keyword>
<keyword evidence="8" id="KW-0458">Lysosome</keyword>
<dbReference type="AlphaFoldDB" id="A0A8S3ZRA2"/>
<keyword evidence="5" id="KW-0343">GTPase activation</keyword>
<feature type="transmembrane region" description="Helical" evidence="12">
    <location>
        <begin position="229"/>
        <end position="248"/>
    </location>
</feature>
<reference evidence="14" key="1">
    <citation type="submission" date="2021-04" db="EMBL/GenBank/DDBJ databases">
        <authorList>
            <consortium name="Molecular Ecology Group"/>
        </authorList>
    </citation>
    <scope>NUCLEOTIDE SEQUENCE</scope>
</reference>
<keyword evidence="12" id="KW-1133">Transmembrane helix</keyword>
<keyword evidence="7 12" id="KW-0472">Membrane</keyword>
<proteinExistence type="predicted"/>
<dbReference type="SUPFAM" id="SSF47923">
    <property type="entry name" value="Ypt/Rab-GAP domain of gyp1p"/>
    <property type="match status" value="2"/>
</dbReference>
<dbReference type="Gene3D" id="1.10.10.750">
    <property type="entry name" value="Ypt/Rab-GAP domain of gyp1p, domain 1"/>
    <property type="match status" value="1"/>
</dbReference>
<evidence type="ECO:0000256" key="3">
    <source>
        <dbReference type="ARBA" id="ARBA00004656"/>
    </source>
</evidence>
<evidence type="ECO:0000256" key="8">
    <source>
        <dbReference type="ARBA" id="ARBA00023228"/>
    </source>
</evidence>
<evidence type="ECO:0000256" key="1">
    <source>
        <dbReference type="ARBA" id="ARBA00004514"/>
    </source>
</evidence>
<comment type="function">
    <text evidence="10">Non-catalytic component of the TSC-TBC complex, a multiprotein complex that acts as a negative regulator of the canonical mTORC1 complex, an evolutionarily conserved central nutrient sensor that stimulates anabolic reactions and macromolecule biosynthesis to promote cellular biomass generation and growth. The TSC-TBC complex acts as a GTPase-activating protein (GAP) for the small GTPase RHEB, a direct activator of the protein kinase activity of mTORC1. In absence of nutrients, the TSC-TBC complex inhibits mTORC1, thereby preventing phosphorylation of ribosomal protein S6 kinase (RPS6KB1 and RPS6KB2) and EIF4EBP1 (4E-BP1) by the mTORC1 signaling. The TSC-TBC complex is inactivated in response to nutrients, relieving inhibition of mTORC1.</text>
</comment>
<comment type="subcellular location">
    <subcellularLocation>
        <location evidence="1">Cytoplasm</location>
        <location evidence="1">Cytosol</location>
    </subcellularLocation>
    <subcellularLocation>
        <location evidence="2">Cytoplasmic vesicle</location>
    </subcellularLocation>
    <subcellularLocation>
        <location evidence="3">Lysosome membrane</location>
    </subcellularLocation>
</comment>
<dbReference type="InterPro" id="IPR039842">
    <property type="entry name" value="TBC1D7"/>
</dbReference>
<dbReference type="InterPro" id="IPR043039">
    <property type="entry name" value="TBC1D7_dom2"/>
</dbReference>
<dbReference type="Pfam" id="PF23436">
    <property type="entry name" value="RabGap-TBC_2"/>
    <property type="match status" value="1"/>
</dbReference>
<organism evidence="14 15">
    <name type="scientific">Candidula unifasciata</name>
    <dbReference type="NCBI Taxonomy" id="100452"/>
    <lineage>
        <taxon>Eukaryota</taxon>
        <taxon>Metazoa</taxon>
        <taxon>Spiralia</taxon>
        <taxon>Lophotrochozoa</taxon>
        <taxon>Mollusca</taxon>
        <taxon>Gastropoda</taxon>
        <taxon>Heterobranchia</taxon>
        <taxon>Euthyneura</taxon>
        <taxon>Panpulmonata</taxon>
        <taxon>Eupulmonata</taxon>
        <taxon>Stylommatophora</taxon>
        <taxon>Helicina</taxon>
        <taxon>Helicoidea</taxon>
        <taxon>Geomitridae</taxon>
        <taxon>Candidula</taxon>
    </lineage>
</organism>
<dbReference type="GO" id="GO:0005829">
    <property type="term" value="C:cytosol"/>
    <property type="evidence" value="ECO:0007669"/>
    <property type="project" value="UniProtKB-SubCell"/>
</dbReference>
<keyword evidence="12" id="KW-0812">Transmembrane</keyword>
<evidence type="ECO:0000259" key="13">
    <source>
        <dbReference type="PROSITE" id="PS50086"/>
    </source>
</evidence>
<evidence type="ECO:0000256" key="4">
    <source>
        <dbReference type="ARBA" id="ARBA00015455"/>
    </source>
</evidence>
<dbReference type="GO" id="GO:0005765">
    <property type="term" value="C:lysosomal membrane"/>
    <property type="evidence" value="ECO:0007669"/>
    <property type="project" value="UniProtKB-SubCell"/>
</dbReference>
<dbReference type="GO" id="GO:0031410">
    <property type="term" value="C:cytoplasmic vesicle"/>
    <property type="evidence" value="ECO:0007669"/>
    <property type="project" value="UniProtKB-SubCell"/>
</dbReference>
<evidence type="ECO:0000256" key="9">
    <source>
        <dbReference type="ARBA" id="ARBA00023329"/>
    </source>
</evidence>
<evidence type="ECO:0000256" key="2">
    <source>
        <dbReference type="ARBA" id="ARBA00004541"/>
    </source>
</evidence>
<evidence type="ECO:0000256" key="10">
    <source>
        <dbReference type="ARBA" id="ARBA00046045"/>
    </source>
</evidence>
<dbReference type="Gene3D" id="1.10.8.680">
    <property type="entry name" value="Ypt/Rab-GAP domain of gyp1p, domain 2"/>
    <property type="match status" value="1"/>
</dbReference>
<evidence type="ECO:0000256" key="6">
    <source>
        <dbReference type="ARBA" id="ARBA00022490"/>
    </source>
</evidence>
<dbReference type="PROSITE" id="PS50086">
    <property type="entry name" value="TBC_RABGAP"/>
    <property type="match status" value="1"/>
</dbReference>
<keyword evidence="15" id="KW-1185">Reference proteome</keyword>
<feature type="compositionally biased region" description="Polar residues" evidence="11">
    <location>
        <begin position="298"/>
        <end position="319"/>
    </location>
</feature>
<comment type="caution">
    <text evidence="14">The sequence shown here is derived from an EMBL/GenBank/DDBJ whole genome shotgun (WGS) entry which is preliminary data.</text>
</comment>
<keyword evidence="6" id="KW-0963">Cytoplasm</keyword>
<name>A0A8S3ZRA2_9EUPU</name>
<dbReference type="OrthoDB" id="18718at2759"/>
<dbReference type="GO" id="GO:0032007">
    <property type="term" value="P:negative regulation of TOR signaling"/>
    <property type="evidence" value="ECO:0007669"/>
    <property type="project" value="TreeGrafter"/>
</dbReference>
<dbReference type="GO" id="GO:0005096">
    <property type="term" value="F:GTPase activator activity"/>
    <property type="evidence" value="ECO:0007669"/>
    <property type="project" value="UniProtKB-KW"/>
</dbReference>
<dbReference type="InterPro" id="IPR035969">
    <property type="entry name" value="Rab-GAP_TBC_sf"/>
</dbReference>
<dbReference type="EMBL" id="CAJHNH020005046">
    <property type="protein sequence ID" value="CAG5132064.1"/>
    <property type="molecule type" value="Genomic_DNA"/>
</dbReference>
<dbReference type="InterPro" id="IPR000195">
    <property type="entry name" value="Rab-GAP-TBC_dom"/>
</dbReference>
<feature type="region of interest" description="Disordered" evidence="11">
    <location>
        <begin position="288"/>
        <end position="363"/>
    </location>
</feature>